<gene>
    <name evidence="1" type="ORF">HNR67_002288</name>
</gene>
<organism evidence="1 2">
    <name type="scientific">Crossiella cryophila</name>
    <dbReference type="NCBI Taxonomy" id="43355"/>
    <lineage>
        <taxon>Bacteria</taxon>
        <taxon>Bacillati</taxon>
        <taxon>Actinomycetota</taxon>
        <taxon>Actinomycetes</taxon>
        <taxon>Pseudonocardiales</taxon>
        <taxon>Pseudonocardiaceae</taxon>
        <taxon>Crossiella</taxon>
    </lineage>
</organism>
<sequence>MLFTAAVLDGITGGTVTLAFRRWRRPSVRAGTVLRTATGLVEILAVTPVADLTDTEAAQAGFPDRATLLRGLRSGADAELYRIELRPAGADPRISLREKDELSAADRAELDRKLSGMDSRAKHGPWTARVLALIAECPGTRAAELATRVDRDTLAFKNDVRKLKELGLTESLEIGYRLSPRGTAYLRGS</sequence>
<dbReference type="Proteomes" id="UP000533598">
    <property type="component" value="Unassembled WGS sequence"/>
</dbReference>
<dbReference type="EMBL" id="JACHMH010000001">
    <property type="protein sequence ID" value="MBB4676170.1"/>
    <property type="molecule type" value="Genomic_DNA"/>
</dbReference>
<name>A0A7W7C7Z9_9PSEU</name>
<evidence type="ECO:0008006" key="3">
    <source>
        <dbReference type="Google" id="ProtNLM"/>
    </source>
</evidence>
<reference evidence="1 2" key="1">
    <citation type="submission" date="2020-08" db="EMBL/GenBank/DDBJ databases">
        <title>Sequencing the genomes of 1000 actinobacteria strains.</title>
        <authorList>
            <person name="Klenk H.-P."/>
        </authorList>
    </citation>
    <scope>NUCLEOTIDE SEQUENCE [LARGE SCALE GENOMIC DNA]</scope>
    <source>
        <strain evidence="1 2">DSM 44230</strain>
    </source>
</reference>
<keyword evidence="2" id="KW-1185">Reference proteome</keyword>
<dbReference type="AlphaFoldDB" id="A0A7W7C7Z9"/>
<dbReference type="RefSeq" id="WP_185002029.1">
    <property type="nucleotide sequence ID" value="NZ_BAAAUI010000016.1"/>
</dbReference>
<accession>A0A7W7C7Z9</accession>
<evidence type="ECO:0000313" key="1">
    <source>
        <dbReference type="EMBL" id="MBB4676170.1"/>
    </source>
</evidence>
<comment type="caution">
    <text evidence="1">The sequence shown here is derived from an EMBL/GenBank/DDBJ whole genome shotgun (WGS) entry which is preliminary data.</text>
</comment>
<protein>
    <recommendedName>
        <fullName evidence="3">ASCH domain-containing protein</fullName>
    </recommendedName>
</protein>
<evidence type="ECO:0000313" key="2">
    <source>
        <dbReference type="Proteomes" id="UP000533598"/>
    </source>
</evidence>
<proteinExistence type="predicted"/>